<proteinExistence type="predicted"/>
<name>A0A3B0Z0T6_9ZZZZ</name>
<organism evidence="1">
    <name type="scientific">hydrothermal vent metagenome</name>
    <dbReference type="NCBI Taxonomy" id="652676"/>
    <lineage>
        <taxon>unclassified sequences</taxon>
        <taxon>metagenomes</taxon>
        <taxon>ecological metagenomes</taxon>
    </lineage>
</organism>
<reference evidence="1" key="1">
    <citation type="submission" date="2018-06" db="EMBL/GenBank/DDBJ databases">
        <authorList>
            <person name="Zhirakovskaya E."/>
        </authorList>
    </citation>
    <scope>NUCLEOTIDE SEQUENCE</scope>
</reference>
<evidence type="ECO:0000313" key="1">
    <source>
        <dbReference type="EMBL" id="VAW80029.1"/>
    </source>
</evidence>
<dbReference type="EMBL" id="UOFL01000186">
    <property type="protein sequence ID" value="VAW80029.1"/>
    <property type="molecule type" value="Genomic_DNA"/>
</dbReference>
<gene>
    <name evidence="1" type="ORF">MNBD_GAMMA12-3255</name>
</gene>
<sequence length="199" mass="23087">MRRLNNLNYKLLYILSLSLASFSVNAKLAYDTFGLMVIRSQLIVEAKPVHFEGNRTTFKILKYFKGKSSSNLVTIVRSTEEHDQKIYFVGKHILFLMRGPKGKWMPSSYGRSYWPLLNVVDLTGRQNKKCYYAVPDVYPFSMVRSGKYLNSKLMKVYYQYLTSDQGFAKAKVYCYRDIQKAIKLVIDKQTNKSASKNAH</sequence>
<protein>
    <submittedName>
        <fullName evidence="1">Uncharacterized protein</fullName>
    </submittedName>
</protein>
<dbReference type="AlphaFoldDB" id="A0A3B0Z0T6"/>
<accession>A0A3B0Z0T6</accession>